<keyword evidence="1" id="KW-0472">Membrane</keyword>
<accession>A0A2N7W6H1</accession>
<evidence type="ECO:0000313" key="3">
    <source>
        <dbReference type="Proteomes" id="UP000235347"/>
    </source>
</evidence>
<proteinExistence type="predicted"/>
<keyword evidence="1" id="KW-0812">Transmembrane</keyword>
<dbReference type="Proteomes" id="UP000235347">
    <property type="component" value="Unassembled WGS sequence"/>
</dbReference>
<comment type="caution">
    <text evidence="2">The sequence shown here is derived from an EMBL/GenBank/DDBJ whole genome shotgun (WGS) entry which is preliminary data.</text>
</comment>
<reference evidence="2 3" key="1">
    <citation type="submission" date="2018-01" db="EMBL/GenBank/DDBJ databases">
        <title>Whole genome analyses suggest that Burkholderia sensu lato contains two further novel genera in the rhizoxinica-symbiotica group Mycetohabitans gen. nov., and Trinickia gen. nov.: implications for the evolution of diazotrophy and nodulation in the Burkholderiaceae.</title>
        <authorList>
            <person name="Estrada-de los Santos P."/>
            <person name="Palmer M."/>
            <person name="Chavez-Ramirez B."/>
            <person name="Beukes C."/>
            <person name="Steenkamp E.T."/>
            <person name="Hirsch A.M."/>
            <person name="Manyaka P."/>
            <person name="Maluk M."/>
            <person name="Lafos M."/>
            <person name="Crook M."/>
            <person name="Gross E."/>
            <person name="Simon M.F."/>
            <person name="Bueno dos Reis Junior F."/>
            <person name="Poole P.S."/>
            <person name="Venter S.N."/>
            <person name="James E.K."/>
        </authorList>
    </citation>
    <scope>NUCLEOTIDE SEQUENCE [LARGE SCALE GENOMIC DNA]</scope>
    <source>
        <strain evidence="2 3">GP25-8</strain>
    </source>
</reference>
<protein>
    <submittedName>
        <fullName evidence="2">Uncharacterized protein</fullName>
    </submittedName>
</protein>
<evidence type="ECO:0000313" key="2">
    <source>
        <dbReference type="EMBL" id="PMS24995.1"/>
    </source>
</evidence>
<dbReference type="EMBL" id="PNYB01000008">
    <property type="protein sequence ID" value="PMS24995.1"/>
    <property type="molecule type" value="Genomic_DNA"/>
</dbReference>
<feature type="transmembrane region" description="Helical" evidence="1">
    <location>
        <begin position="6"/>
        <end position="27"/>
    </location>
</feature>
<organism evidence="2 3">
    <name type="scientific">Trinickia soli</name>
    <dbReference type="NCBI Taxonomy" id="380675"/>
    <lineage>
        <taxon>Bacteria</taxon>
        <taxon>Pseudomonadati</taxon>
        <taxon>Pseudomonadota</taxon>
        <taxon>Betaproteobacteria</taxon>
        <taxon>Burkholderiales</taxon>
        <taxon>Burkholderiaceae</taxon>
        <taxon>Trinickia</taxon>
    </lineage>
</organism>
<sequence>MTPIKFVFRYTAIPFMAIMTVVIWVAVPSSKEIDARQYAALSHAYAGFPLTFRREIADRMKHGMITDWAYQSLVRESLVNGVALDWPAAGVADVAVERQKLAADVQADSDLAPH</sequence>
<name>A0A2N7W6H1_9BURK</name>
<gene>
    <name evidence="2" type="ORF">C0Z19_11820</name>
</gene>
<evidence type="ECO:0000256" key="1">
    <source>
        <dbReference type="SAM" id="Phobius"/>
    </source>
</evidence>
<keyword evidence="3" id="KW-1185">Reference proteome</keyword>
<dbReference type="AlphaFoldDB" id="A0A2N7W6H1"/>
<keyword evidence="1" id="KW-1133">Transmembrane helix</keyword>
<dbReference type="RefSeq" id="WP_102609998.1">
    <property type="nucleotide sequence ID" value="NZ_CADIKD010000002.1"/>
</dbReference>